<feature type="region of interest" description="Disordered" evidence="1">
    <location>
        <begin position="86"/>
        <end position="148"/>
    </location>
</feature>
<accession>A0A316F824</accession>
<feature type="region of interest" description="Disordered" evidence="1">
    <location>
        <begin position="1"/>
        <end position="61"/>
    </location>
</feature>
<dbReference type="Proteomes" id="UP000245697">
    <property type="component" value="Unassembled WGS sequence"/>
</dbReference>
<evidence type="ECO:0000256" key="1">
    <source>
        <dbReference type="SAM" id="MobiDB-lite"/>
    </source>
</evidence>
<name>A0A316F824_9ACTN</name>
<dbReference type="AlphaFoldDB" id="A0A316F824"/>
<reference evidence="2 3" key="1">
    <citation type="submission" date="2018-05" db="EMBL/GenBank/DDBJ databases">
        <title>Genomic Encyclopedia of Archaeal and Bacterial Type Strains, Phase II (KMG-II): from individual species to whole genera.</title>
        <authorList>
            <person name="Goeker M."/>
        </authorList>
    </citation>
    <scope>NUCLEOTIDE SEQUENCE [LARGE SCALE GENOMIC DNA]</scope>
    <source>
        <strain evidence="2 3">DSM 45184</strain>
    </source>
</reference>
<organism evidence="2 3">
    <name type="scientific">Actinoplanes xinjiangensis</name>
    <dbReference type="NCBI Taxonomy" id="512350"/>
    <lineage>
        <taxon>Bacteria</taxon>
        <taxon>Bacillati</taxon>
        <taxon>Actinomycetota</taxon>
        <taxon>Actinomycetes</taxon>
        <taxon>Micromonosporales</taxon>
        <taxon>Micromonosporaceae</taxon>
        <taxon>Actinoplanes</taxon>
    </lineage>
</organism>
<evidence type="ECO:0000313" key="3">
    <source>
        <dbReference type="Proteomes" id="UP000245697"/>
    </source>
</evidence>
<dbReference type="EMBL" id="QGGR01000017">
    <property type="protein sequence ID" value="PWK41166.1"/>
    <property type="molecule type" value="Genomic_DNA"/>
</dbReference>
<feature type="compositionally biased region" description="Basic and acidic residues" evidence="1">
    <location>
        <begin position="88"/>
        <end position="108"/>
    </location>
</feature>
<keyword evidence="3" id="KW-1185">Reference proteome</keyword>
<feature type="compositionally biased region" description="Basic and acidic residues" evidence="1">
    <location>
        <begin position="132"/>
        <end position="148"/>
    </location>
</feature>
<proteinExistence type="predicted"/>
<gene>
    <name evidence="2" type="ORF">BC793_11733</name>
</gene>
<sequence>MEALCHGSGWQSGDRYGVDANSGREPGAASSGAMGGGDASACSPAMTGSACEDTAGGADGWRGLAEEGTVAAADPVTAGEWVATEGRTAPEEKAAPEEHVATEDKAAPEEQVAPEDGAAAEEEAAAEDGAAAEERAAAEEQVAAEDRAAAEEGAAVGATVRVASVAKWAATSMALTTVAWRSPGRTRREAARWARSWSIRAMQSSNRVSISSCTWTSLPFRAGRRAATIQDGSGKRAPRRGEWV</sequence>
<evidence type="ECO:0000313" key="2">
    <source>
        <dbReference type="EMBL" id="PWK41166.1"/>
    </source>
</evidence>
<comment type="caution">
    <text evidence="2">The sequence shown here is derived from an EMBL/GenBank/DDBJ whole genome shotgun (WGS) entry which is preliminary data.</text>
</comment>
<protein>
    <submittedName>
        <fullName evidence="2">Uncharacterized protein</fullName>
    </submittedName>
</protein>